<dbReference type="Pfam" id="PF01261">
    <property type="entry name" value="AP_endonuc_2"/>
    <property type="match status" value="1"/>
</dbReference>
<dbReference type="EMBL" id="AP026973">
    <property type="protein sequence ID" value="BDT76550.1"/>
    <property type="molecule type" value="Genomic_DNA"/>
</dbReference>
<sequence>MKYSIGFMQGRLSEKVDGKIQAFPWKNWENEFSIASSIDLHLMEWTLDQERLYENPLMIKEGQARIKELCLLFDLTIPSLTGDCFMQAPFWKAGDLECEKLKQDFLQIADACAFIGIKMLVVPLVDSGRIENSRQEDFLVNFLLEQEEFFTQRGLRIIFESDFYPNEVARFIGRLPSDQFGINYDIGNSAALGFDPVEEFSRYGHRIQNVHIKDRVLNGTTVALGQGNANFKKVFELLKSLNYSGNYIMQTARDESGDHVGALKRYRTMTESWVGGVNGA</sequence>
<organism evidence="2">
    <name type="scientific">Polynucleobacter yangtzensis</name>
    <dbReference type="NCBI Taxonomy" id="1743159"/>
    <lineage>
        <taxon>Bacteria</taxon>
        <taxon>Pseudomonadati</taxon>
        <taxon>Pseudomonadota</taxon>
        <taxon>Betaproteobacteria</taxon>
        <taxon>Burkholderiales</taxon>
        <taxon>Burkholderiaceae</taxon>
        <taxon>Polynucleobacter</taxon>
    </lineage>
</organism>
<name>A0A9C7CC03_9BURK</name>
<feature type="domain" description="Xylose isomerase-like TIM barrel" evidence="1">
    <location>
        <begin position="35"/>
        <end position="254"/>
    </location>
</feature>
<dbReference type="AlphaFoldDB" id="A0A9C7CC03"/>
<dbReference type="PANTHER" id="PTHR12110">
    <property type="entry name" value="HYDROXYPYRUVATE ISOMERASE"/>
    <property type="match status" value="1"/>
</dbReference>
<evidence type="ECO:0000313" key="2">
    <source>
        <dbReference type="EMBL" id="BDT76550.1"/>
    </source>
</evidence>
<accession>A0A9C7CC03</accession>
<dbReference type="PANTHER" id="PTHR12110:SF53">
    <property type="entry name" value="BLR5974 PROTEIN"/>
    <property type="match status" value="1"/>
</dbReference>
<protein>
    <submittedName>
        <fullName evidence="2">Xylose isomerase</fullName>
    </submittedName>
</protein>
<dbReference type="Proteomes" id="UP001211097">
    <property type="component" value="Chromosome"/>
</dbReference>
<dbReference type="Gene3D" id="3.20.20.150">
    <property type="entry name" value="Divalent-metal-dependent TIM barrel enzymes"/>
    <property type="match status" value="1"/>
</dbReference>
<dbReference type="SUPFAM" id="SSF51658">
    <property type="entry name" value="Xylose isomerase-like"/>
    <property type="match status" value="1"/>
</dbReference>
<reference evidence="2" key="1">
    <citation type="submission" date="2022-11" db="EMBL/GenBank/DDBJ databases">
        <title>Complete Genome Sequences of three Polynucleobacter sp. Subcluster PnecC Strains KF022, KF023, and KF032 Isolated from a Shallow Eutrophic Lake in Japan.</title>
        <authorList>
            <person name="Ogata Y."/>
            <person name="Watanabe K."/>
            <person name="Takemine S."/>
            <person name="Shindo C."/>
            <person name="Kurokawa R."/>
            <person name="Suda W."/>
        </authorList>
    </citation>
    <scope>NUCLEOTIDE SEQUENCE</scope>
    <source>
        <strain evidence="2">KF023</strain>
    </source>
</reference>
<evidence type="ECO:0000259" key="1">
    <source>
        <dbReference type="Pfam" id="PF01261"/>
    </source>
</evidence>
<dbReference type="GO" id="GO:0016853">
    <property type="term" value="F:isomerase activity"/>
    <property type="evidence" value="ECO:0007669"/>
    <property type="project" value="UniProtKB-KW"/>
</dbReference>
<gene>
    <name evidence="2" type="ORF">PKF023_03530</name>
</gene>
<dbReference type="KEGG" id="pyt:PKF023_03530"/>
<proteinExistence type="predicted"/>
<dbReference type="InterPro" id="IPR013022">
    <property type="entry name" value="Xyl_isomerase-like_TIM-brl"/>
</dbReference>
<dbReference type="RefSeq" id="WP_281742925.1">
    <property type="nucleotide sequence ID" value="NZ_AP026973.1"/>
</dbReference>
<dbReference type="InterPro" id="IPR036237">
    <property type="entry name" value="Xyl_isomerase-like_sf"/>
</dbReference>
<keyword evidence="2" id="KW-0413">Isomerase</keyword>
<dbReference type="InterPro" id="IPR050312">
    <property type="entry name" value="IolE/XylAMocC-like"/>
</dbReference>